<evidence type="ECO:0000256" key="3">
    <source>
        <dbReference type="SAM" id="MobiDB-lite"/>
    </source>
</evidence>
<dbReference type="GeneTree" id="ENSGT00940000157442"/>
<accession>A0A3P9APR4</accession>
<feature type="coiled-coil region" evidence="2">
    <location>
        <begin position="242"/>
        <end position="325"/>
    </location>
</feature>
<name>A0A3P9APR4_ESOLU</name>
<feature type="compositionally biased region" description="Polar residues" evidence="3">
    <location>
        <begin position="33"/>
        <end position="44"/>
    </location>
</feature>
<feature type="coiled-coil region" evidence="2">
    <location>
        <begin position="111"/>
        <end position="216"/>
    </location>
</feature>
<evidence type="ECO:0008006" key="6">
    <source>
        <dbReference type="Google" id="ProtNLM"/>
    </source>
</evidence>
<keyword evidence="1 2" id="KW-0175">Coiled coil</keyword>
<sequence>MSAFCLDLHTSTAAISAPLELDSDCMEHPLDQGNKTPQETGGFQSHSLLHTGSGGLGMALEEELAMLTGEQDEEVEDELPNVETPVIEQNTDLLSLFRQKEKDLVLAAKLGKALLERNQDLTKQYEKMNKDLNDKLESLEQEKHELRRRLENREGEWGDRVAELETDVQHLQGELERHQVQLREADRDKSTAIRELSEQNTRLLEQLNRAAEVERQLSSQVHSLRDDFREKSESTNQHMTRLENLHAEIKMLSERKRELERRVNAVLEENELLQNTVDHLRERTLVLEKQYQEKDMQLRQSQLELQEARVSHRQLSARFEELTEERSVQGLGPHPASLLCEIEQSMEQEEQEQEREQLRLHLWEAYCQVRSLVSHLRGNDITDSALSTDSSMDESSETSSAKDVPTGSLHASLLELRRLTQNLLDGNESTGSRRSDEEALEDQVRKLGEELRGVRELYDAEQDRTRTSQEEVLELHNKIAMLSVEVCSVREENERIRAMSEARDPSEQLQSAIRDRDDAISKKKAVEMELAKCKIDIMSLNSQLLDAIQQKLNLSQQLEAWQFASSGLFTVWLLWFLI</sequence>
<dbReference type="PANTHER" id="PTHR32123:SF12">
    <property type="entry name" value="BICD FAMILY-LIKE CARGO ADAPTER 1"/>
    <property type="match status" value="1"/>
</dbReference>
<protein>
    <recommendedName>
        <fullName evidence="6">BICD family like cargo adaptor 1</fullName>
    </recommendedName>
</protein>
<dbReference type="InterPro" id="IPR051149">
    <property type="entry name" value="Spindly/BICDR_Dynein_Adapter"/>
</dbReference>
<organism evidence="4 5">
    <name type="scientific">Esox lucius</name>
    <name type="common">Northern pike</name>
    <dbReference type="NCBI Taxonomy" id="8010"/>
    <lineage>
        <taxon>Eukaryota</taxon>
        <taxon>Metazoa</taxon>
        <taxon>Chordata</taxon>
        <taxon>Craniata</taxon>
        <taxon>Vertebrata</taxon>
        <taxon>Euteleostomi</taxon>
        <taxon>Actinopterygii</taxon>
        <taxon>Neopterygii</taxon>
        <taxon>Teleostei</taxon>
        <taxon>Protacanthopterygii</taxon>
        <taxon>Esociformes</taxon>
        <taxon>Esocidae</taxon>
        <taxon>Esox</taxon>
    </lineage>
</organism>
<dbReference type="GO" id="GO:0047496">
    <property type="term" value="P:vesicle transport along microtubule"/>
    <property type="evidence" value="ECO:0007669"/>
    <property type="project" value="TreeGrafter"/>
</dbReference>
<reference evidence="4" key="2">
    <citation type="submission" date="2020-02" db="EMBL/GenBank/DDBJ databases">
        <title>Esox lucius (northern pike) genome, fEsoLuc1, primary haplotype.</title>
        <authorList>
            <person name="Myers G."/>
            <person name="Karagic N."/>
            <person name="Meyer A."/>
            <person name="Pippel M."/>
            <person name="Reichard M."/>
            <person name="Winkler S."/>
            <person name="Tracey A."/>
            <person name="Sims Y."/>
            <person name="Howe K."/>
            <person name="Rhie A."/>
            <person name="Formenti G."/>
            <person name="Durbin R."/>
            <person name="Fedrigo O."/>
            <person name="Jarvis E.D."/>
        </authorList>
    </citation>
    <scope>NUCLEOTIDE SEQUENCE [LARGE SCALE GENOMIC DNA]</scope>
</reference>
<dbReference type="Bgee" id="ENSELUG00000024071">
    <property type="expression patterns" value="Expressed in testis and 10 other cell types or tissues"/>
</dbReference>
<feature type="region of interest" description="Disordered" evidence="3">
    <location>
        <begin position="26"/>
        <end position="45"/>
    </location>
</feature>
<dbReference type="GO" id="GO:0055107">
    <property type="term" value="P:Golgi to secretory granule transport"/>
    <property type="evidence" value="ECO:0007669"/>
    <property type="project" value="TreeGrafter"/>
</dbReference>
<feature type="region of interest" description="Disordered" evidence="3">
    <location>
        <begin position="383"/>
        <end position="407"/>
    </location>
</feature>
<evidence type="ECO:0000313" key="5">
    <source>
        <dbReference type="Proteomes" id="UP000265140"/>
    </source>
</evidence>
<dbReference type="OrthoDB" id="9451547at2759"/>
<reference evidence="5" key="1">
    <citation type="journal article" date="2014" name="PLoS ONE">
        <title>The genome and linkage map of the northern pike (Esox lucius): conserved synteny revealed between the salmonid sister group and the Neoteleostei.</title>
        <authorList>
            <person name="Rondeau E.B."/>
            <person name="Minkley D.R."/>
            <person name="Leong J.S."/>
            <person name="Messmer A.M."/>
            <person name="Jantzen J.R."/>
            <person name="von Schalburg K.R."/>
            <person name="Lemon C."/>
            <person name="Bird N.H."/>
            <person name="Koop B.F."/>
        </authorList>
    </citation>
    <scope>NUCLEOTIDE SEQUENCE</scope>
</reference>
<evidence type="ECO:0000313" key="4">
    <source>
        <dbReference type="Ensembl" id="ENSELUP00000042679.2"/>
    </source>
</evidence>
<proteinExistence type="predicted"/>
<dbReference type="Ensembl" id="ENSELUT00000036980.3">
    <property type="protein sequence ID" value="ENSELUP00000042679.2"/>
    <property type="gene ID" value="ENSELUG00000024071.3"/>
</dbReference>
<dbReference type="PANTHER" id="PTHR32123">
    <property type="entry name" value="BICD FAMILY-LIKE CARGO ADAPTER"/>
    <property type="match status" value="1"/>
</dbReference>
<dbReference type="Proteomes" id="UP000265140">
    <property type="component" value="Chromosome 13"/>
</dbReference>
<gene>
    <name evidence="4" type="primary">BICDL1</name>
</gene>
<evidence type="ECO:0000256" key="2">
    <source>
        <dbReference type="SAM" id="Coils"/>
    </source>
</evidence>
<keyword evidence="5" id="KW-1185">Reference proteome</keyword>
<evidence type="ECO:0000256" key="1">
    <source>
        <dbReference type="ARBA" id="ARBA00023054"/>
    </source>
</evidence>
<reference evidence="4" key="4">
    <citation type="submission" date="2025-09" db="UniProtKB">
        <authorList>
            <consortium name="Ensembl"/>
        </authorList>
    </citation>
    <scope>IDENTIFICATION</scope>
</reference>
<reference evidence="4" key="3">
    <citation type="submission" date="2025-08" db="UniProtKB">
        <authorList>
            <consortium name="Ensembl"/>
        </authorList>
    </citation>
    <scope>IDENTIFICATION</scope>
</reference>
<dbReference type="AlphaFoldDB" id="A0A3P9APR4"/>